<gene>
    <name evidence="2" type="ORF">ACFQDM_14365</name>
</gene>
<dbReference type="Proteomes" id="UP001596303">
    <property type="component" value="Unassembled WGS sequence"/>
</dbReference>
<dbReference type="EMBL" id="JBHSSW010000028">
    <property type="protein sequence ID" value="MFC6199267.1"/>
    <property type="molecule type" value="Genomic_DNA"/>
</dbReference>
<protein>
    <submittedName>
        <fullName evidence="2">SH3 domain-containing protein</fullName>
    </submittedName>
</protein>
<dbReference type="Pfam" id="PF06347">
    <property type="entry name" value="SH3_4"/>
    <property type="match status" value="2"/>
</dbReference>
<keyword evidence="3" id="KW-1185">Reference proteome</keyword>
<dbReference type="InterPro" id="IPR010466">
    <property type="entry name" value="DUF1058"/>
</dbReference>
<evidence type="ECO:0000256" key="1">
    <source>
        <dbReference type="SAM" id="SignalP"/>
    </source>
</evidence>
<sequence length="196" mass="21287">MKIVVAAIVMALGSFTFSAFGQTAKVEQSSAVSGMTVRISAFSGKPVPRFESLKYAAVHGRTGPSLEYPIAWRYERQGLPVMVVKESRDWRMVRDPSGDEVWMHARTLGGQPSVLIFGDAAVDLKSHPKANSRVIARMEPGNVATLIGCEGAFCQVYVQHRKGWAAKSQLWGAPGTSAQPVERQLARLSAPTIESD</sequence>
<organism evidence="2 3">
    <name type="scientific">Ponticaulis profundi</name>
    <dbReference type="NCBI Taxonomy" id="2665222"/>
    <lineage>
        <taxon>Bacteria</taxon>
        <taxon>Pseudomonadati</taxon>
        <taxon>Pseudomonadota</taxon>
        <taxon>Alphaproteobacteria</taxon>
        <taxon>Hyphomonadales</taxon>
        <taxon>Hyphomonadaceae</taxon>
        <taxon>Ponticaulis</taxon>
    </lineage>
</organism>
<accession>A0ABW1SDB9</accession>
<keyword evidence="1" id="KW-0732">Signal</keyword>
<reference evidence="3" key="1">
    <citation type="journal article" date="2019" name="Int. J. Syst. Evol. Microbiol.">
        <title>The Global Catalogue of Microorganisms (GCM) 10K type strain sequencing project: providing services to taxonomists for standard genome sequencing and annotation.</title>
        <authorList>
            <consortium name="The Broad Institute Genomics Platform"/>
            <consortium name="The Broad Institute Genome Sequencing Center for Infectious Disease"/>
            <person name="Wu L."/>
            <person name="Ma J."/>
        </authorList>
    </citation>
    <scope>NUCLEOTIDE SEQUENCE [LARGE SCALE GENOMIC DNA]</scope>
    <source>
        <strain evidence="3">CGMCC-1.15741</strain>
    </source>
</reference>
<dbReference type="RefSeq" id="WP_377380171.1">
    <property type="nucleotide sequence ID" value="NZ_JBHSSW010000028.1"/>
</dbReference>
<comment type="caution">
    <text evidence="2">The sequence shown here is derived from an EMBL/GenBank/DDBJ whole genome shotgun (WGS) entry which is preliminary data.</text>
</comment>
<proteinExistence type="predicted"/>
<feature type="chain" id="PRO_5046911355" evidence="1">
    <location>
        <begin position="22"/>
        <end position="196"/>
    </location>
</feature>
<name>A0ABW1SDB9_9PROT</name>
<evidence type="ECO:0000313" key="2">
    <source>
        <dbReference type="EMBL" id="MFC6199267.1"/>
    </source>
</evidence>
<feature type="signal peptide" evidence="1">
    <location>
        <begin position="1"/>
        <end position="21"/>
    </location>
</feature>
<evidence type="ECO:0000313" key="3">
    <source>
        <dbReference type="Proteomes" id="UP001596303"/>
    </source>
</evidence>